<dbReference type="CDD" id="cd00077">
    <property type="entry name" value="HDc"/>
    <property type="match status" value="1"/>
</dbReference>
<organism evidence="2 3">
    <name type="scientific">Desulfuromonas thiophila</name>
    <dbReference type="NCBI Taxonomy" id="57664"/>
    <lineage>
        <taxon>Bacteria</taxon>
        <taxon>Pseudomonadati</taxon>
        <taxon>Thermodesulfobacteriota</taxon>
        <taxon>Desulfuromonadia</taxon>
        <taxon>Desulfuromonadales</taxon>
        <taxon>Desulfuromonadaceae</taxon>
        <taxon>Desulfuromonas</taxon>
    </lineage>
</organism>
<feature type="domain" description="HDOD" evidence="1">
    <location>
        <begin position="17"/>
        <end position="215"/>
    </location>
</feature>
<accession>A0A1G7BLJ4</accession>
<dbReference type="OrthoDB" id="9803649at2"/>
<evidence type="ECO:0000259" key="1">
    <source>
        <dbReference type="PROSITE" id="PS51833"/>
    </source>
</evidence>
<gene>
    <name evidence="2" type="ORF">SAMN05661003_10691</name>
</gene>
<dbReference type="InterPro" id="IPR052340">
    <property type="entry name" value="RNase_Y/CdgJ"/>
</dbReference>
<dbReference type="AlphaFoldDB" id="A0A1G7BLJ4"/>
<dbReference type="STRING" id="57664.SAMN05661003_10691"/>
<keyword evidence="3" id="KW-1185">Reference proteome</keyword>
<reference evidence="3" key="1">
    <citation type="submission" date="2016-10" db="EMBL/GenBank/DDBJ databases">
        <authorList>
            <person name="Varghese N."/>
            <person name="Submissions S."/>
        </authorList>
    </citation>
    <scope>NUCLEOTIDE SEQUENCE [LARGE SCALE GENOMIC DNA]</scope>
    <source>
        <strain evidence="3">DSM 8987</strain>
    </source>
</reference>
<dbReference type="Gene3D" id="1.10.3210.10">
    <property type="entry name" value="Hypothetical protein af1432"/>
    <property type="match status" value="1"/>
</dbReference>
<dbReference type="InterPro" id="IPR003607">
    <property type="entry name" value="HD/PDEase_dom"/>
</dbReference>
<dbReference type="RefSeq" id="WP_092078045.1">
    <property type="nucleotide sequence ID" value="NZ_FNAQ01000006.1"/>
</dbReference>
<dbReference type="Proteomes" id="UP000243205">
    <property type="component" value="Unassembled WGS sequence"/>
</dbReference>
<name>A0A1G7BLJ4_9BACT</name>
<dbReference type="PROSITE" id="PS51833">
    <property type="entry name" value="HDOD"/>
    <property type="match status" value="1"/>
</dbReference>
<dbReference type="PANTHER" id="PTHR33525:SF3">
    <property type="entry name" value="RIBONUCLEASE Y"/>
    <property type="match status" value="1"/>
</dbReference>
<dbReference type="InterPro" id="IPR013976">
    <property type="entry name" value="HDOD"/>
</dbReference>
<proteinExistence type="predicted"/>
<sequence>METCATRETILQAIRDIPLLSPSAAQLLQLSAQDDYDIQEVIDIVKCDAALTARLLKIVNSVAYGLVHQVTSVDRAVSYLGERVVAGIALADSASALFDKELQGYEGPAGELWAHDLRTAIAAREIARYAKSPLSADLAFTAGILHAVGKAILSDFLKQTAPELLGSLDGHEIHDYLDGERRLLGIDHTEAGYLLAQAWELPEALQLAIRWHHQPAQAPAAFQPLVYAVHLGCLLAMMAGSQSADALQYHLDKGYSDYFDLSPEQIALTLLEVNEAFSTLQHALHESGDPIS</sequence>
<dbReference type="Pfam" id="PF08668">
    <property type="entry name" value="HDOD"/>
    <property type="match status" value="1"/>
</dbReference>
<dbReference type="SUPFAM" id="SSF109604">
    <property type="entry name" value="HD-domain/PDEase-like"/>
    <property type="match status" value="1"/>
</dbReference>
<protein>
    <submittedName>
        <fullName evidence="2">HD-like signal output (HDOD) domain, no enzymatic activity</fullName>
    </submittedName>
</protein>
<evidence type="ECO:0000313" key="2">
    <source>
        <dbReference type="EMBL" id="SDE27782.1"/>
    </source>
</evidence>
<dbReference type="PANTHER" id="PTHR33525">
    <property type="match status" value="1"/>
</dbReference>
<evidence type="ECO:0000313" key="3">
    <source>
        <dbReference type="Proteomes" id="UP000243205"/>
    </source>
</evidence>
<dbReference type="EMBL" id="FNAQ01000006">
    <property type="protein sequence ID" value="SDE27782.1"/>
    <property type="molecule type" value="Genomic_DNA"/>
</dbReference>